<dbReference type="EMBL" id="CCSB01000001">
    <property type="protein sequence ID" value="CDZ76439.1"/>
    <property type="molecule type" value="Genomic_DNA"/>
</dbReference>
<keyword evidence="2" id="KW-1003">Cell membrane</keyword>
<evidence type="ECO:0000256" key="6">
    <source>
        <dbReference type="SAM" id="Phobius"/>
    </source>
</evidence>
<evidence type="ECO:0000256" key="1">
    <source>
        <dbReference type="ARBA" id="ARBA00004651"/>
    </source>
</evidence>
<reference evidence="7 8" key="1">
    <citation type="submission" date="2014-06" db="EMBL/GenBank/DDBJ databases">
        <authorList>
            <person name="Urmite Genomes Urmite Genomes"/>
        </authorList>
    </citation>
    <scope>NUCLEOTIDE SEQUENCE [LARGE SCALE GENOMIC DNA]</scope>
</reference>
<keyword evidence="5 6" id="KW-0472">Membrane</keyword>
<feature type="transmembrane region" description="Helical" evidence="6">
    <location>
        <begin position="171"/>
        <end position="196"/>
    </location>
</feature>
<evidence type="ECO:0000256" key="4">
    <source>
        <dbReference type="ARBA" id="ARBA00022989"/>
    </source>
</evidence>
<evidence type="ECO:0000256" key="3">
    <source>
        <dbReference type="ARBA" id="ARBA00022692"/>
    </source>
</evidence>
<dbReference type="RefSeq" id="WP_043872968.1">
    <property type="nucleotide sequence ID" value="NZ_CCVW01000001.1"/>
</dbReference>
<feature type="transmembrane region" description="Helical" evidence="6">
    <location>
        <begin position="138"/>
        <end position="159"/>
    </location>
</feature>
<dbReference type="eggNOG" id="COG1280">
    <property type="taxonomic scope" value="Bacteria"/>
</dbReference>
<dbReference type="Pfam" id="PF01810">
    <property type="entry name" value="LysE"/>
    <property type="match status" value="1"/>
</dbReference>
<keyword evidence="4 6" id="KW-1133">Transmembrane helix</keyword>
<evidence type="ECO:0000256" key="2">
    <source>
        <dbReference type="ARBA" id="ARBA00022475"/>
    </source>
</evidence>
<dbReference type="GO" id="GO:0005886">
    <property type="term" value="C:plasma membrane"/>
    <property type="evidence" value="ECO:0007669"/>
    <property type="project" value="UniProtKB-SubCell"/>
</dbReference>
<feature type="transmembrane region" description="Helical" evidence="6">
    <location>
        <begin position="69"/>
        <end position="89"/>
    </location>
</feature>
<dbReference type="PANTHER" id="PTHR30086">
    <property type="entry name" value="ARGININE EXPORTER PROTEIN ARGO"/>
    <property type="match status" value="1"/>
</dbReference>
<evidence type="ECO:0000313" key="7">
    <source>
        <dbReference type="EMBL" id="CDZ76439.1"/>
    </source>
</evidence>
<dbReference type="Proteomes" id="UP000044071">
    <property type="component" value="Unassembled WGS sequence"/>
</dbReference>
<dbReference type="GO" id="GO:0033228">
    <property type="term" value="P:cysteine export across plasma membrane"/>
    <property type="evidence" value="ECO:0007669"/>
    <property type="project" value="TreeGrafter"/>
</dbReference>
<feature type="transmembrane region" description="Helical" evidence="6">
    <location>
        <begin position="6"/>
        <end position="26"/>
    </location>
</feature>
<accession>A0A078KXG2</accession>
<name>A0A078KXG2_9GAMM</name>
<dbReference type="OrthoDB" id="9812084at2"/>
<keyword evidence="8" id="KW-1185">Reference proteome</keyword>
<sequence>MAVLLAMVSFSLVMSITPGPVNMIILSSGINYGVKRTLPYVSGATVGFILLLVFIGFGFSQFINAYPSFLSYLAIVGSLYIIYIGYKIASSKSELEISKKEAPKFYEGFLLQWVNPKAWIACVSGASIFSSTASYDSLLTFTLIYFVICYISLGVWAVLGDKVSYFLKDHFRLRLFNFLMGLLLMITAGYLCYAQLSG</sequence>
<organism evidence="7 8">
    <name type="scientific">Legionella massiliensis</name>
    <dbReference type="NCBI Taxonomy" id="1034943"/>
    <lineage>
        <taxon>Bacteria</taxon>
        <taxon>Pseudomonadati</taxon>
        <taxon>Pseudomonadota</taxon>
        <taxon>Gammaproteobacteria</taxon>
        <taxon>Legionellales</taxon>
        <taxon>Legionellaceae</taxon>
        <taxon>Legionella</taxon>
    </lineage>
</organism>
<comment type="subcellular location">
    <subcellularLocation>
        <location evidence="1">Cell membrane</location>
        <topology evidence="1">Multi-pass membrane protein</topology>
    </subcellularLocation>
</comment>
<proteinExistence type="predicted"/>
<dbReference type="PANTHER" id="PTHR30086:SF20">
    <property type="entry name" value="ARGININE EXPORTER PROTEIN ARGO-RELATED"/>
    <property type="match status" value="1"/>
</dbReference>
<feature type="transmembrane region" description="Helical" evidence="6">
    <location>
        <begin position="38"/>
        <end position="63"/>
    </location>
</feature>
<dbReference type="STRING" id="1034943.BN59_00708"/>
<dbReference type="InterPro" id="IPR001123">
    <property type="entry name" value="LeuE-type"/>
</dbReference>
<dbReference type="AlphaFoldDB" id="A0A078KXG2"/>
<protein>
    <submittedName>
        <fullName evidence="7">Cysteine/O-acetylserine efflux protein</fullName>
    </submittedName>
</protein>
<keyword evidence="3 6" id="KW-0812">Transmembrane</keyword>
<evidence type="ECO:0000313" key="8">
    <source>
        <dbReference type="Proteomes" id="UP000044071"/>
    </source>
</evidence>
<evidence type="ECO:0000256" key="5">
    <source>
        <dbReference type="ARBA" id="ARBA00023136"/>
    </source>
</evidence>
<dbReference type="GO" id="GO:0015171">
    <property type="term" value="F:amino acid transmembrane transporter activity"/>
    <property type="evidence" value="ECO:0007669"/>
    <property type="project" value="TreeGrafter"/>
</dbReference>
<gene>
    <name evidence="7" type="primary">eamB</name>
    <name evidence="7" type="ORF">BN59_00708</name>
</gene>